<proteinExistence type="predicted"/>
<dbReference type="RefSeq" id="XP_031015230.1">
    <property type="nucleotide sequence ID" value="XM_031160852.1"/>
</dbReference>
<dbReference type="Proteomes" id="UP000253153">
    <property type="component" value="Unassembled WGS sequence"/>
</dbReference>
<organism evidence="1 2">
    <name type="scientific">Fusarium coffeatum</name>
    <dbReference type="NCBI Taxonomy" id="231269"/>
    <lineage>
        <taxon>Eukaryota</taxon>
        <taxon>Fungi</taxon>
        <taxon>Dikarya</taxon>
        <taxon>Ascomycota</taxon>
        <taxon>Pezizomycotina</taxon>
        <taxon>Sordariomycetes</taxon>
        <taxon>Hypocreomycetidae</taxon>
        <taxon>Hypocreales</taxon>
        <taxon>Nectriaceae</taxon>
        <taxon>Fusarium</taxon>
        <taxon>Fusarium incarnatum-equiseti species complex</taxon>
    </lineage>
</organism>
<gene>
    <name evidence="1" type="ORF">FIESC28_06709</name>
</gene>
<name>A0A366RJD4_9HYPO</name>
<evidence type="ECO:0000313" key="1">
    <source>
        <dbReference type="EMBL" id="RBR17207.1"/>
    </source>
</evidence>
<comment type="caution">
    <text evidence="1">The sequence shown here is derived from an EMBL/GenBank/DDBJ whole genome shotgun (WGS) entry which is preliminary data.</text>
</comment>
<dbReference type="OrthoDB" id="5082551at2759"/>
<dbReference type="GeneID" id="41996148"/>
<evidence type="ECO:0000313" key="2">
    <source>
        <dbReference type="Proteomes" id="UP000253153"/>
    </source>
</evidence>
<sequence length="82" mass="8786">MSNNAGSNVPTGSNFQVDASKYGSYKTADPETASITTVSSSAPLVKKDEQKQKNGTEVDAKKLQEQALKSQIRFYSELVKGG</sequence>
<dbReference type="AlphaFoldDB" id="A0A366RJD4"/>
<dbReference type="EMBL" id="QKXC01000136">
    <property type="protein sequence ID" value="RBR17207.1"/>
    <property type="molecule type" value="Genomic_DNA"/>
</dbReference>
<protein>
    <submittedName>
        <fullName evidence="1">Uncharacterized protein</fullName>
    </submittedName>
</protein>
<keyword evidence="2" id="KW-1185">Reference proteome</keyword>
<accession>A0A366RJD4</accession>
<reference evidence="1 2" key="1">
    <citation type="submission" date="2018-06" db="EMBL/GenBank/DDBJ databases">
        <title>Fusarium incarnatum-equiseti species complex species 28.</title>
        <authorList>
            <person name="Gardiner D.M."/>
        </authorList>
    </citation>
    <scope>NUCLEOTIDE SEQUENCE [LARGE SCALE GENOMIC DNA]</scope>
    <source>
        <strain evidence="1 2">FIESC_28</strain>
    </source>
</reference>